<dbReference type="EMBL" id="SNTY01000047">
    <property type="protein sequence ID" value="TEU25011.1"/>
    <property type="molecule type" value="Genomic_DNA"/>
</dbReference>
<protein>
    <submittedName>
        <fullName evidence="2">Uncharacterized protein</fullName>
    </submittedName>
</protein>
<name>A0A4Y7XAH5_9GAMM</name>
<reference evidence="2 3" key="1">
    <citation type="submission" date="2019-03" db="EMBL/GenBank/DDBJ databases">
        <title>Alkanindiges illinoisensis: a potential pathogenic isolated from ascites of a gastric cancer patient with abdominal metastasis.</title>
        <authorList>
            <person name="Hu X."/>
            <person name="Yang B."/>
            <person name="Yan X."/>
            <person name="Lin L."/>
            <person name="Zhao H."/>
            <person name="Zhou F."/>
            <person name="Su B."/>
            <person name="Chen J."/>
            <person name="Rui Y."/>
            <person name="Wang Q."/>
            <person name="Zheng L."/>
        </authorList>
    </citation>
    <scope>NUCLEOTIDE SEQUENCE [LARGE SCALE GENOMIC DNA]</scope>
    <source>
        <strain evidence="2 3">NFYY 23406</strain>
    </source>
</reference>
<organism evidence="2 3">
    <name type="scientific">Alkanindiges illinoisensis</name>
    <dbReference type="NCBI Taxonomy" id="197183"/>
    <lineage>
        <taxon>Bacteria</taxon>
        <taxon>Pseudomonadati</taxon>
        <taxon>Pseudomonadota</taxon>
        <taxon>Gammaproteobacteria</taxon>
        <taxon>Moraxellales</taxon>
        <taxon>Moraxellaceae</taxon>
        <taxon>Alkanindiges</taxon>
    </lineage>
</organism>
<keyword evidence="3" id="KW-1185">Reference proteome</keyword>
<feature type="chain" id="PRO_5021499096" evidence="1">
    <location>
        <begin position="26"/>
        <end position="292"/>
    </location>
</feature>
<accession>A0A4Y7XAH5</accession>
<keyword evidence="1" id="KW-0732">Signal</keyword>
<dbReference type="RefSeq" id="WP_134244927.1">
    <property type="nucleotide sequence ID" value="NZ_SNTY01000047.1"/>
</dbReference>
<dbReference type="OrthoDB" id="6709569at2"/>
<proteinExistence type="predicted"/>
<sequence length="292" mass="33375">MKQKLIKSQILILTLGMFPSSKLYAEQSNTIAAIVHLNQSNPVILENLEYKHVFMKFHQKDLRFLKMKDLTDQAIGLQNAEGDIQYAVFNPVISYKNLQGEKRFIVYIEKFDQKDGEINSGHPARPQVELYLFKRLKTGQYQLLSQTRPDIDISGSWGVSHLNASSFVNMQQIGKNQLGFTYSGGYTSTGTVSEDNFLIVLNESGWIEQYYFGGSSDNSGMYNTDDPKYSGSSKDYKILKDANAQSLYPIQVTYSQFGHRDWQDDFPKNGTKEILKFNQKKNCYTHKNGMCN</sequence>
<dbReference type="Proteomes" id="UP000297834">
    <property type="component" value="Unassembled WGS sequence"/>
</dbReference>
<feature type="signal peptide" evidence="1">
    <location>
        <begin position="1"/>
        <end position="25"/>
    </location>
</feature>
<evidence type="ECO:0000313" key="3">
    <source>
        <dbReference type="Proteomes" id="UP000297834"/>
    </source>
</evidence>
<comment type="caution">
    <text evidence="2">The sequence shown here is derived from an EMBL/GenBank/DDBJ whole genome shotgun (WGS) entry which is preliminary data.</text>
</comment>
<evidence type="ECO:0000313" key="2">
    <source>
        <dbReference type="EMBL" id="TEU25011.1"/>
    </source>
</evidence>
<evidence type="ECO:0000256" key="1">
    <source>
        <dbReference type="SAM" id="SignalP"/>
    </source>
</evidence>
<gene>
    <name evidence="2" type="ORF">E2B99_10675</name>
</gene>
<dbReference type="AlphaFoldDB" id="A0A4Y7XAH5"/>